<feature type="domain" description="Deacetylase PdaC" evidence="3">
    <location>
        <begin position="55"/>
        <end position="153"/>
    </location>
</feature>
<dbReference type="PROSITE" id="PS51257">
    <property type="entry name" value="PROKAR_LIPOPROTEIN"/>
    <property type="match status" value="1"/>
</dbReference>
<dbReference type="Pfam" id="PF13739">
    <property type="entry name" value="PdaC"/>
    <property type="match status" value="1"/>
</dbReference>
<keyword evidence="1" id="KW-0732">Signal</keyword>
<evidence type="ECO:0000313" key="4">
    <source>
        <dbReference type="EMBL" id="MDT3402075.1"/>
    </source>
</evidence>
<proteinExistence type="predicted"/>
<evidence type="ECO:0000256" key="1">
    <source>
        <dbReference type="SAM" id="SignalP"/>
    </source>
</evidence>
<accession>A0ABU3GQL1</accession>
<name>A0ABU3GQL1_9SPHI</name>
<dbReference type="InterPro" id="IPR025303">
    <property type="entry name" value="PdaC"/>
</dbReference>
<feature type="chain" id="PRO_5046865375" description="DUF3298 domain-containing protein" evidence="1">
    <location>
        <begin position="21"/>
        <end position="268"/>
    </location>
</feature>
<evidence type="ECO:0000259" key="2">
    <source>
        <dbReference type="Pfam" id="PF11738"/>
    </source>
</evidence>
<evidence type="ECO:0000259" key="3">
    <source>
        <dbReference type="Pfam" id="PF13739"/>
    </source>
</evidence>
<evidence type="ECO:0000313" key="5">
    <source>
        <dbReference type="Proteomes" id="UP001258315"/>
    </source>
</evidence>
<gene>
    <name evidence="4" type="ORF">QE417_001147</name>
</gene>
<dbReference type="Gene3D" id="3.90.640.20">
    <property type="entry name" value="Heat-shock cognate protein, ATPase"/>
    <property type="match status" value="1"/>
</dbReference>
<keyword evidence="5" id="KW-1185">Reference proteome</keyword>
<feature type="signal peptide" evidence="1">
    <location>
        <begin position="1"/>
        <end position="20"/>
    </location>
</feature>
<evidence type="ECO:0008006" key="6">
    <source>
        <dbReference type="Google" id="ProtNLM"/>
    </source>
</evidence>
<reference evidence="5" key="1">
    <citation type="submission" date="2023-07" db="EMBL/GenBank/DDBJ databases">
        <title>Functional and genomic diversity of the sorghum phyllosphere microbiome.</title>
        <authorList>
            <person name="Shade A."/>
        </authorList>
    </citation>
    <scope>NUCLEOTIDE SEQUENCE [LARGE SCALE GENOMIC DNA]</scope>
    <source>
        <strain evidence="5">SORGH_AS_0422</strain>
    </source>
</reference>
<dbReference type="Proteomes" id="UP001258315">
    <property type="component" value="Unassembled WGS sequence"/>
</dbReference>
<organism evidence="4 5">
    <name type="scientific">Mucilaginibacter terrae</name>
    <dbReference type="NCBI Taxonomy" id="1955052"/>
    <lineage>
        <taxon>Bacteria</taxon>
        <taxon>Pseudomonadati</taxon>
        <taxon>Bacteroidota</taxon>
        <taxon>Sphingobacteriia</taxon>
        <taxon>Sphingobacteriales</taxon>
        <taxon>Sphingobacteriaceae</taxon>
        <taxon>Mucilaginibacter</taxon>
    </lineage>
</organism>
<feature type="domain" description="DUF3298" evidence="2">
    <location>
        <begin position="171"/>
        <end position="250"/>
    </location>
</feature>
<comment type="caution">
    <text evidence="4">The sequence shown here is derived from an EMBL/GenBank/DDBJ whole genome shotgun (WGS) entry which is preliminary data.</text>
</comment>
<dbReference type="InterPro" id="IPR037126">
    <property type="entry name" value="PdaC/RsiV-like_sf"/>
</dbReference>
<dbReference type="EMBL" id="JAVLVU010000001">
    <property type="protein sequence ID" value="MDT3402075.1"/>
    <property type="molecule type" value="Genomic_DNA"/>
</dbReference>
<dbReference type="InterPro" id="IPR021729">
    <property type="entry name" value="DUF3298"/>
</dbReference>
<dbReference type="RefSeq" id="WP_311948217.1">
    <property type="nucleotide sequence ID" value="NZ_JAVLVU010000001.1"/>
</dbReference>
<protein>
    <recommendedName>
        <fullName evidence="6">DUF3298 domain-containing protein</fullName>
    </recommendedName>
</protein>
<dbReference type="Pfam" id="PF11738">
    <property type="entry name" value="DUF3298"/>
    <property type="match status" value="1"/>
</dbReference>
<dbReference type="Gene3D" id="3.30.565.40">
    <property type="entry name" value="Fervidobacterium nodosum Rt17-B1 like"/>
    <property type="match status" value="1"/>
</dbReference>
<sequence>MNAKHLLLIAAIGASVTACTNGKSTSLKPDVWQDTLTYQFKTVNAKADDCAGKPDSACTTIKFKYPAFDNQPLLNDTVVNGLATLLDKQKGIAGLQRLAWQFLQDYKDFKKQNPTSPAFFELDSKVNIIRQDSSLIGLEYNGYQYTGGAHGATLIRYLNWDVTAKKKLLLNDIFKPGYEAEINKIAEKIFRKQENLSETASLADNYFFKDAKFSLNQNFLITPIGIKFLYNQYEIKPYAAGQTSLEIPYEQIKTLLKPGTVTARYTQE</sequence>